<protein>
    <submittedName>
        <fullName evidence="1">Uncharacterized protein</fullName>
    </submittedName>
</protein>
<proteinExistence type="predicted"/>
<evidence type="ECO:0000313" key="2">
    <source>
        <dbReference type="Proteomes" id="UP000784294"/>
    </source>
</evidence>
<reference evidence="1" key="1">
    <citation type="submission" date="2018-11" db="EMBL/GenBank/DDBJ databases">
        <authorList>
            <consortium name="Pathogen Informatics"/>
        </authorList>
    </citation>
    <scope>NUCLEOTIDE SEQUENCE</scope>
</reference>
<accession>A0A448XQX0</accession>
<dbReference type="AlphaFoldDB" id="A0A448XQX0"/>
<sequence length="240" mass="26400">MINFNGTMPAGSSSLLDDHWDELIQRVVCSLPRMAWAPANEAVDFFDGLARGLLHSIGPGSSSHHHGPEEDPTPARQAFPFRLAQLSSVSLECLKKLMEQNVPIETTNSLTDPCVWLDYLGAIYHSLGNLIRRLSGVSSRSGSGGGSDVNHGGSCNDIGALHDAVAQACLAACQQFAHESLWPVLACLMGHYAQRMRPMEHICRTIRYLLRCLSIHLKDLLPSIAEKVFIVTRFMLIIRK</sequence>
<dbReference type="OrthoDB" id="435593at2759"/>
<dbReference type="Proteomes" id="UP000784294">
    <property type="component" value="Unassembled WGS sequence"/>
</dbReference>
<dbReference type="InterPro" id="IPR058537">
    <property type="entry name" value="TPR_TNPO3_IPO13_4th"/>
</dbReference>
<dbReference type="EMBL" id="CAAALY010275549">
    <property type="protein sequence ID" value="VEL42633.1"/>
    <property type="molecule type" value="Genomic_DNA"/>
</dbReference>
<dbReference type="Gene3D" id="1.25.10.10">
    <property type="entry name" value="Leucine-rich Repeat Variant"/>
    <property type="match status" value="1"/>
</dbReference>
<name>A0A448XQX0_9PLAT</name>
<dbReference type="Pfam" id="PF24139">
    <property type="entry name" value="TPR_TNPO3_IPO13_4th"/>
    <property type="match status" value="1"/>
</dbReference>
<comment type="caution">
    <text evidence="1">The sequence shown here is derived from an EMBL/GenBank/DDBJ whole genome shotgun (WGS) entry which is preliminary data.</text>
</comment>
<gene>
    <name evidence="1" type="ORF">PXEA_LOCUS36073</name>
</gene>
<organism evidence="1 2">
    <name type="scientific">Protopolystoma xenopodis</name>
    <dbReference type="NCBI Taxonomy" id="117903"/>
    <lineage>
        <taxon>Eukaryota</taxon>
        <taxon>Metazoa</taxon>
        <taxon>Spiralia</taxon>
        <taxon>Lophotrochozoa</taxon>
        <taxon>Platyhelminthes</taxon>
        <taxon>Monogenea</taxon>
        <taxon>Polyopisthocotylea</taxon>
        <taxon>Polystomatidea</taxon>
        <taxon>Polystomatidae</taxon>
        <taxon>Protopolystoma</taxon>
    </lineage>
</organism>
<dbReference type="InterPro" id="IPR011989">
    <property type="entry name" value="ARM-like"/>
</dbReference>
<keyword evidence="2" id="KW-1185">Reference proteome</keyword>
<evidence type="ECO:0000313" key="1">
    <source>
        <dbReference type="EMBL" id="VEL42633.1"/>
    </source>
</evidence>